<dbReference type="Proteomes" id="UP000050640">
    <property type="component" value="Unplaced"/>
</dbReference>
<evidence type="ECO:0000256" key="9">
    <source>
        <dbReference type="RuleBase" id="RU003722"/>
    </source>
</evidence>
<evidence type="ECO:0000256" key="7">
    <source>
        <dbReference type="ARBA" id="ARBA00023136"/>
    </source>
</evidence>
<evidence type="ECO:0000256" key="4">
    <source>
        <dbReference type="ARBA" id="ARBA00022989"/>
    </source>
</evidence>
<dbReference type="PANTHER" id="PTHR10110:SF125">
    <property type="entry name" value="SODIUM_HYDROGEN EXCHANGER"/>
    <property type="match status" value="1"/>
</dbReference>
<evidence type="ECO:0000256" key="5">
    <source>
        <dbReference type="ARBA" id="ARBA00023053"/>
    </source>
</evidence>
<evidence type="ECO:0000259" key="10">
    <source>
        <dbReference type="Pfam" id="PF00999"/>
    </source>
</evidence>
<accession>A0A0R3RRS1</accession>
<dbReference type="Pfam" id="PF00999">
    <property type="entry name" value="Na_H_Exchanger"/>
    <property type="match status" value="1"/>
</dbReference>
<dbReference type="STRING" id="1147741.A0A0R3RRS1"/>
<comment type="subcellular location">
    <subcellularLocation>
        <location evidence="1">Membrane</location>
        <topology evidence="1">Multi-pass membrane protein</topology>
    </subcellularLocation>
</comment>
<evidence type="ECO:0000256" key="3">
    <source>
        <dbReference type="ARBA" id="ARBA00022692"/>
    </source>
</evidence>
<keyword evidence="2 9" id="KW-0813">Transport</keyword>
<dbReference type="GO" id="GO:0098719">
    <property type="term" value="P:sodium ion import across plasma membrane"/>
    <property type="evidence" value="ECO:0007669"/>
    <property type="project" value="TreeGrafter"/>
</dbReference>
<dbReference type="AlphaFoldDB" id="A0A0R3RRS1"/>
<keyword evidence="3 9" id="KW-0812">Transmembrane</keyword>
<feature type="domain" description="Cation/H+ exchanger transmembrane" evidence="10">
    <location>
        <begin position="25"/>
        <end position="440"/>
    </location>
</feature>
<organism evidence="11 12">
    <name type="scientific">Elaeophora elaphi</name>
    <dbReference type="NCBI Taxonomy" id="1147741"/>
    <lineage>
        <taxon>Eukaryota</taxon>
        <taxon>Metazoa</taxon>
        <taxon>Ecdysozoa</taxon>
        <taxon>Nematoda</taxon>
        <taxon>Chromadorea</taxon>
        <taxon>Rhabditida</taxon>
        <taxon>Spirurina</taxon>
        <taxon>Spiruromorpha</taxon>
        <taxon>Filarioidea</taxon>
        <taxon>Onchocercidae</taxon>
        <taxon>Elaeophora</taxon>
    </lineage>
</organism>
<dbReference type="WBParaSite" id="EEL_0000445701-mRNA-1">
    <property type="protein sequence ID" value="EEL_0000445701-mRNA-1"/>
    <property type="gene ID" value="EEL_0000445701"/>
</dbReference>
<dbReference type="NCBIfam" id="TIGR00840">
    <property type="entry name" value="b_cpa1"/>
    <property type="match status" value="1"/>
</dbReference>
<keyword evidence="4" id="KW-1133">Transmembrane helix</keyword>
<dbReference type="GO" id="GO:0051453">
    <property type="term" value="P:regulation of intracellular pH"/>
    <property type="evidence" value="ECO:0007669"/>
    <property type="project" value="TreeGrafter"/>
</dbReference>
<evidence type="ECO:0000256" key="6">
    <source>
        <dbReference type="ARBA" id="ARBA00023065"/>
    </source>
</evidence>
<dbReference type="InterPro" id="IPR018422">
    <property type="entry name" value="Cation/H_exchanger_CPA1"/>
</dbReference>
<keyword evidence="6 9" id="KW-0406">Ion transport</keyword>
<name>A0A0R3RRS1_9BILA</name>
<keyword evidence="8 9" id="KW-0739">Sodium transport</keyword>
<evidence type="ECO:0000313" key="12">
    <source>
        <dbReference type="WBParaSite" id="EEL_0000445701-mRNA-1"/>
    </source>
</evidence>
<dbReference type="Gene3D" id="6.10.140.1330">
    <property type="match status" value="1"/>
</dbReference>
<evidence type="ECO:0000256" key="8">
    <source>
        <dbReference type="ARBA" id="ARBA00023201"/>
    </source>
</evidence>
<keyword evidence="5" id="KW-0915">Sodium</keyword>
<dbReference type="GO" id="GO:0005886">
    <property type="term" value="C:plasma membrane"/>
    <property type="evidence" value="ECO:0007669"/>
    <property type="project" value="TreeGrafter"/>
</dbReference>
<dbReference type="PRINTS" id="PR01084">
    <property type="entry name" value="NAHEXCHNGR"/>
</dbReference>
<dbReference type="PANTHER" id="PTHR10110">
    <property type="entry name" value="SODIUM/HYDROGEN EXCHANGER"/>
    <property type="match status" value="1"/>
</dbReference>
<proteinExistence type="inferred from homology"/>
<reference evidence="12" key="1">
    <citation type="submission" date="2016-04" db="UniProtKB">
        <authorList>
            <consortium name="WormBaseParasite"/>
        </authorList>
    </citation>
    <scope>IDENTIFICATION</scope>
</reference>
<dbReference type="GO" id="GO:0015385">
    <property type="term" value="F:sodium:proton antiporter activity"/>
    <property type="evidence" value="ECO:0007669"/>
    <property type="project" value="InterPro"/>
</dbReference>
<keyword evidence="9" id="KW-0050">Antiport</keyword>
<protein>
    <recommendedName>
        <fullName evidence="9">Sodium/hydrogen exchanger</fullName>
    </recommendedName>
</protein>
<dbReference type="GO" id="GO:0015386">
    <property type="term" value="F:potassium:proton antiporter activity"/>
    <property type="evidence" value="ECO:0007669"/>
    <property type="project" value="TreeGrafter"/>
</dbReference>
<evidence type="ECO:0000313" key="11">
    <source>
        <dbReference type="Proteomes" id="UP000050640"/>
    </source>
</evidence>
<evidence type="ECO:0000256" key="2">
    <source>
        <dbReference type="ARBA" id="ARBA00022448"/>
    </source>
</evidence>
<dbReference type="InterPro" id="IPR006153">
    <property type="entry name" value="Cation/H_exchanger_TM"/>
</dbReference>
<evidence type="ECO:0000256" key="1">
    <source>
        <dbReference type="ARBA" id="ARBA00004141"/>
    </source>
</evidence>
<dbReference type="InterPro" id="IPR004709">
    <property type="entry name" value="NaH_exchanger"/>
</dbReference>
<comment type="similarity">
    <text evidence="9">Belongs to the monovalent cation:proton antiporter 1 (CPA1) transporter (TC 2.A.36) family.</text>
</comment>
<keyword evidence="11" id="KW-1185">Reference proteome</keyword>
<keyword evidence="7" id="KW-0472">Membrane</keyword>
<sequence length="516" mass="57720">MVLFILEFKWHDLNTPLSICIWLLSIILIKIISHSSERFTIVPDSALLILVGFAAGSIMDRFWPDEIYLHPAYYLLPIQKISHLNVIIDAEKKIADFFFLYLLPPIALDAGYALPYQAFFENFGTIILYAVMGTLWNIISVGFILFMASPFFSISLPWVDLFLFSTFISAVDPVAVLSVFEEINVNRLLYICVFGESLLNDAVTIVIYHALAAMAKIGPENLETEDFIKALISFFLVSFGGILIGIVGAILTGLATKYSNDQQVLQPLICLLIPYLSYLVAESVHFSGILAIVLCGLMMKQYLAGNLSKQSLVTTSYFLKTLSTSCEAIIFVFLGLSTVSKKHDWDSVFIATTLLACLVCRFTGTYFLSCLANSGRRQKINLVDQFIMAYGGLRGAICYGLVMTLDKDAVVAKEMFTSTTIIVILTTVFLQGATIRPLVRLLDVEIEPDNQVTLVEHVISDVRDDIMEGIEAVAGIQGPKWFRQKFSHFNNNYILPCMVRNQRTRADELLAICDKR</sequence>